<dbReference type="Pfam" id="PF03466">
    <property type="entry name" value="LysR_substrate"/>
    <property type="match status" value="1"/>
</dbReference>
<comment type="similarity">
    <text evidence="1">Belongs to the LysR transcriptional regulatory family.</text>
</comment>
<reference evidence="6 7" key="2">
    <citation type="submission" date="2019-01" db="EMBL/GenBank/DDBJ databases">
        <authorList>
            <person name="Li Y."/>
        </authorList>
    </citation>
    <scope>NUCLEOTIDE SEQUENCE [LARGE SCALE GENOMIC DNA]</scope>
    <source>
        <strain evidence="6 7">SK2B-1</strain>
    </source>
</reference>
<evidence type="ECO:0000256" key="4">
    <source>
        <dbReference type="ARBA" id="ARBA00023163"/>
    </source>
</evidence>
<evidence type="ECO:0000256" key="3">
    <source>
        <dbReference type="ARBA" id="ARBA00023125"/>
    </source>
</evidence>
<name>A0A443J9L8_9RHOB</name>
<dbReference type="Gene3D" id="1.10.10.10">
    <property type="entry name" value="Winged helix-like DNA-binding domain superfamily/Winged helix DNA-binding domain"/>
    <property type="match status" value="1"/>
</dbReference>
<dbReference type="InterPro" id="IPR036388">
    <property type="entry name" value="WH-like_DNA-bd_sf"/>
</dbReference>
<dbReference type="AlphaFoldDB" id="A0A443J9L8"/>
<keyword evidence="2" id="KW-0805">Transcription regulation</keyword>
<sequence length="302" mass="32586">MDRLDADRMFVAVLDTGSFAEAARRLGVSGGQASKLISRLESDLGVQLLKRTTRALSPTEVGQAYYARLKGILEDYDALEASVRNASGAPAGRLRLSAPMSFGTIRLAPRLLDFARAFPDIQLDVSFSDRTVNLIDEGFDMAVRIGAPADSSLIARRLCAVRVVVVAAPDYLARQGVPPEPADLATRDCIIDTNFRDPENWRFHLPGGGVTVPVSGRLRFSNGEATLAAAEAGLGIARVPSFIAGDALRAGRVQALFRGTEDPSHSLHAVYPAAKHLAVKVRALVDFLATCYRGEPEWDRGW</sequence>
<dbReference type="EMBL" id="SAUZ01000030">
    <property type="protein sequence ID" value="RWR17222.1"/>
    <property type="molecule type" value="Genomic_DNA"/>
</dbReference>
<dbReference type="PROSITE" id="PS50931">
    <property type="entry name" value="HTH_LYSR"/>
    <property type="match status" value="1"/>
</dbReference>
<dbReference type="SUPFAM" id="SSF53850">
    <property type="entry name" value="Periplasmic binding protein-like II"/>
    <property type="match status" value="1"/>
</dbReference>
<dbReference type="PANTHER" id="PTHR30537:SF5">
    <property type="entry name" value="HTH-TYPE TRANSCRIPTIONAL ACTIVATOR TTDR-RELATED"/>
    <property type="match status" value="1"/>
</dbReference>
<dbReference type="InterPro" id="IPR036390">
    <property type="entry name" value="WH_DNA-bd_sf"/>
</dbReference>
<evidence type="ECO:0000256" key="1">
    <source>
        <dbReference type="ARBA" id="ARBA00009437"/>
    </source>
</evidence>
<gene>
    <name evidence="6" type="ORF">D2T30_19535</name>
</gene>
<protein>
    <submittedName>
        <fullName evidence="6">LysR family transcriptional regulator</fullName>
    </submittedName>
</protein>
<comment type="caution">
    <text evidence="6">The sequence shown here is derived from an EMBL/GenBank/DDBJ whole genome shotgun (WGS) entry which is preliminary data.</text>
</comment>
<dbReference type="GO" id="GO:0003700">
    <property type="term" value="F:DNA-binding transcription factor activity"/>
    <property type="evidence" value="ECO:0007669"/>
    <property type="project" value="InterPro"/>
</dbReference>
<evidence type="ECO:0000259" key="5">
    <source>
        <dbReference type="PROSITE" id="PS50931"/>
    </source>
</evidence>
<evidence type="ECO:0000313" key="6">
    <source>
        <dbReference type="EMBL" id="RWR17222.1"/>
    </source>
</evidence>
<dbReference type="Pfam" id="PF00126">
    <property type="entry name" value="HTH_1"/>
    <property type="match status" value="1"/>
</dbReference>
<dbReference type="CDD" id="cd08422">
    <property type="entry name" value="PBP2_CrgA_like"/>
    <property type="match status" value="1"/>
</dbReference>
<keyword evidence="4" id="KW-0804">Transcription</keyword>
<keyword evidence="3" id="KW-0238">DNA-binding</keyword>
<dbReference type="SUPFAM" id="SSF46785">
    <property type="entry name" value="Winged helix' DNA-binding domain"/>
    <property type="match status" value="1"/>
</dbReference>
<evidence type="ECO:0000256" key="2">
    <source>
        <dbReference type="ARBA" id="ARBA00023015"/>
    </source>
</evidence>
<proteinExistence type="inferred from homology"/>
<dbReference type="FunFam" id="1.10.10.10:FF:000001">
    <property type="entry name" value="LysR family transcriptional regulator"/>
    <property type="match status" value="1"/>
</dbReference>
<dbReference type="InterPro" id="IPR058163">
    <property type="entry name" value="LysR-type_TF_proteobact-type"/>
</dbReference>
<dbReference type="Proteomes" id="UP000284476">
    <property type="component" value="Unassembled WGS sequence"/>
</dbReference>
<dbReference type="Gene3D" id="3.40.190.290">
    <property type="match status" value="1"/>
</dbReference>
<dbReference type="GO" id="GO:0003677">
    <property type="term" value="F:DNA binding"/>
    <property type="evidence" value="ECO:0007669"/>
    <property type="project" value="UniProtKB-KW"/>
</dbReference>
<feature type="domain" description="HTH lysR-type" evidence="5">
    <location>
        <begin position="1"/>
        <end position="59"/>
    </location>
</feature>
<accession>A0A443J9L8</accession>
<dbReference type="InterPro" id="IPR000847">
    <property type="entry name" value="LysR_HTH_N"/>
</dbReference>
<organism evidence="6 7">
    <name type="scientific">Paenirhodobacter populi</name>
    <dbReference type="NCBI Taxonomy" id="2306993"/>
    <lineage>
        <taxon>Bacteria</taxon>
        <taxon>Pseudomonadati</taxon>
        <taxon>Pseudomonadota</taxon>
        <taxon>Alphaproteobacteria</taxon>
        <taxon>Rhodobacterales</taxon>
        <taxon>Rhodobacter group</taxon>
        <taxon>Paenirhodobacter</taxon>
    </lineage>
</organism>
<evidence type="ECO:0000313" key="7">
    <source>
        <dbReference type="Proteomes" id="UP000284476"/>
    </source>
</evidence>
<dbReference type="InterPro" id="IPR005119">
    <property type="entry name" value="LysR_subst-bd"/>
</dbReference>
<dbReference type="PANTHER" id="PTHR30537">
    <property type="entry name" value="HTH-TYPE TRANSCRIPTIONAL REGULATOR"/>
    <property type="match status" value="1"/>
</dbReference>
<reference evidence="6 7" key="1">
    <citation type="submission" date="2019-01" db="EMBL/GenBank/DDBJ databases">
        <title>Sinorhodobacter populi sp. nov. isolated from the symptomatic bark tissue of Populus euramericana canker.</title>
        <authorList>
            <person name="Xu G."/>
        </authorList>
    </citation>
    <scope>NUCLEOTIDE SEQUENCE [LARGE SCALE GENOMIC DNA]</scope>
    <source>
        <strain evidence="6 7">SK2B-1</strain>
    </source>
</reference>